<evidence type="ECO:0000313" key="1">
    <source>
        <dbReference type="EMBL" id="TFV28162.1"/>
    </source>
</evidence>
<comment type="caution">
    <text evidence="1">The sequence shown here is derived from an EMBL/GenBank/DDBJ whole genome shotgun (WGS) entry which is preliminary data.</text>
</comment>
<organism evidence="1 2">
    <name type="scientific">Bradyrhizobium frederickii</name>
    <dbReference type="NCBI Taxonomy" id="2560054"/>
    <lineage>
        <taxon>Bacteria</taxon>
        <taxon>Pseudomonadati</taxon>
        <taxon>Pseudomonadota</taxon>
        <taxon>Alphaproteobacteria</taxon>
        <taxon>Hyphomicrobiales</taxon>
        <taxon>Nitrobacteraceae</taxon>
        <taxon>Bradyrhizobium</taxon>
    </lineage>
</organism>
<dbReference type="RefSeq" id="WP_135171801.1">
    <property type="nucleotide sequence ID" value="NZ_SPQU01000078.1"/>
</dbReference>
<dbReference type="PROSITE" id="PS51257">
    <property type="entry name" value="PROKAR_LIPOPROTEIN"/>
    <property type="match status" value="1"/>
</dbReference>
<gene>
    <name evidence="1" type="ORF">E4K66_39305</name>
</gene>
<proteinExistence type="predicted"/>
<dbReference type="AlphaFoldDB" id="A0A4Y9KNL8"/>
<keyword evidence="2" id="KW-1185">Reference proteome</keyword>
<dbReference type="Proteomes" id="UP000298225">
    <property type="component" value="Unassembled WGS sequence"/>
</dbReference>
<protein>
    <submittedName>
        <fullName evidence="1">Uncharacterized protein</fullName>
    </submittedName>
</protein>
<dbReference type="OrthoDB" id="7428686at2"/>
<accession>A0A4Y9KNL8</accession>
<reference evidence="1 2" key="1">
    <citation type="submission" date="2019-03" db="EMBL/GenBank/DDBJ databases">
        <title>Bradyrhizobium strains diversity isolated from Chamaecrista fasciculata.</title>
        <authorList>
            <person name="Urquiaga M.C.O."/>
            <person name="Hungria M."/>
            <person name="Delamuta J.R.M."/>
        </authorList>
    </citation>
    <scope>NUCLEOTIDE SEQUENCE [LARGE SCALE GENOMIC DNA]</scope>
    <source>
        <strain evidence="1 2">CNPSo 3424</strain>
    </source>
</reference>
<name>A0A4Y9KNL8_9BRAD</name>
<evidence type="ECO:0000313" key="2">
    <source>
        <dbReference type="Proteomes" id="UP000298225"/>
    </source>
</evidence>
<dbReference type="EMBL" id="SPQU01000078">
    <property type="protein sequence ID" value="TFV28162.1"/>
    <property type="molecule type" value="Genomic_DNA"/>
</dbReference>
<sequence length="230" mass="25385">MALLLAKRLAALCVLVSALTGCGSLSETIRYRLTLNVNVHGKLVSAFGVVQVKQSDTRPIFRSMGGVGAEVSGEAVVVDLGAHGVFFALLHGPKPGFGDLGDPAWMLFHAFDDLLKGEIDPLPKVQLLKDKRPSRVLQIDYIPMLVRFRDLNDPTSIEQLDPRNLAETFGSGVSLRDVVIEITEEPVTSGIEAKLPWLKTMKTHLDGERYHHLNTLANELLARDFHRDNR</sequence>